<protein>
    <submittedName>
        <fullName evidence="3">Glycosyltransferase family 9 protein</fullName>
    </submittedName>
</protein>
<sequence length="338" mass="38220">MKILIIRFSSIGDIVLTTPVVRCLKKQVPEAEVHYLTKANFKAVLEANPYIDKLHFMQDDLQAIIPELQAENFDYVIDLHHNLRTMRVKKALGKKAFSFNKLNIQKFIYTTIKLNVLPDVHIVDRYLETVASLGVKNDGQGLDYFVPDTDRVKESDIPAGHLAGYIGIVIGAAHNTKKLPLHKLKELCGAIEHPIILLGGKEDRDTGEQIASVDPHKIYNSCGKFNINESADLVRRAKLIITHDTGLMHIASAFKKQVISIWGNTVPQFGMYPYYGALSPQLPKDKLPYDIMEVRPLYCRPCSKIGYNKCPLGHFKCMEKQSITDIVNKVNQRLTRKV</sequence>
<dbReference type="Proteomes" id="UP000677244">
    <property type="component" value="Unassembled WGS sequence"/>
</dbReference>
<dbReference type="RefSeq" id="WP_209139096.1">
    <property type="nucleotide sequence ID" value="NZ_JAGHKO010000001.1"/>
</dbReference>
<dbReference type="SUPFAM" id="SSF53756">
    <property type="entry name" value="UDP-Glycosyltransferase/glycogen phosphorylase"/>
    <property type="match status" value="1"/>
</dbReference>
<evidence type="ECO:0000313" key="4">
    <source>
        <dbReference type="Proteomes" id="UP000677244"/>
    </source>
</evidence>
<evidence type="ECO:0000313" key="3">
    <source>
        <dbReference type="EMBL" id="MBO9201065.1"/>
    </source>
</evidence>
<dbReference type="EMBL" id="JAGHKO010000001">
    <property type="protein sequence ID" value="MBO9201065.1"/>
    <property type="molecule type" value="Genomic_DNA"/>
</dbReference>
<keyword evidence="2" id="KW-0808">Transferase</keyword>
<organism evidence="3 4">
    <name type="scientific">Niastella soli</name>
    <dbReference type="NCBI Taxonomy" id="2821487"/>
    <lineage>
        <taxon>Bacteria</taxon>
        <taxon>Pseudomonadati</taxon>
        <taxon>Bacteroidota</taxon>
        <taxon>Chitinophagia</taxon>
        <taxon>Chitinophagales</taxon>
        <taxon>Chitinophagaceae</taxon>
        <taxon>Niastella</taxon>
    </lineage>
</organism>
<gene>
    <name evidence="3" type="ORF">J7I42_12370</name>
</gene>
<accession>A0ABS3YT46</accession>
<keyword evidence="1" id="KW-0328">Glycosyltransferase</keyword>
<dbReference type="PANTHER" id="PTHR30160:SF1">
    <property type="entry name" value="LIPOPOLYSACCHARIDE 1,2-N-ACETYLGLUCOSAMINETRANSFERASE-RELATED"/>
    <property type="match status" value="1"/>
</dbReference>
<comment type="caution">
    <text evidence="3">The sequence shown here is derived from an EMBL/GenBank/DDBJ whole genome shotgun (WGS) entry which is preliminary data.</text>
</comment>
<evidence type="ECO:0000256" key="1">
    <source>
        <dbReference type="ARBA" id="ARBA00022676"/>
    </source>
</evidence>
<keyword evidence="4" id="KW-1185">Reference proteome</keyword>
<dbReference type="Gene3D" id="3.40.50.2000">
    <property type="entry name" value="Glycogen Phosphorylase B"/>
    <property type="match status" value="2"/>
</dbReference>
<evidence type="ECO:0000256" key="2">
    <source>
        <dbReference type="ARBA" id="ARBA00022679"/>
    </source>
</evidence>
<dbReference type="CDD" id="cd03789">
    <property type="entry name" value="GT9_LPS_heptosyltransferase"/>
    <property type="match status" value="1"/>
</dbReference>
<name>A0ABS3YT46_9BACT</name>
<dbReference type="Pfam" id="PF01075">
    <property type="entry name" value="Glyco_transf_9"/>
    <property type="match status" value="1"/>
</dbReference>
<dbReference type="PANTHER" id="PTHR30160">
    <property type="entry name" value="TETRAACYLDISACCHARIDE 4'-KINASE-RELATED"/>
    <property type="match status" value="1"/>
</dbReference>
<proteinExistence type="predicted"/>
<dbReference type="InterPro" id="IPR002201">
    <property type="entry name" value="Glyco_trans_9"/>
</dbReference>
<dbReference type="InterPro" id="IPR051199">
    <property type="entry name" value="LPS_LOS_Heptosyltrfase"/>
</dbReference>
<reference evidence="3 4" key="1">
    <citation type="submission" date="2021-03" db="EMBL/GenBank/DDBJ databases">
        <title>Assistant Professor.</title>
        <authorList>
            <person name="Huq M.A."/>
        </authorList>
    </citation>
    <scope>NUCLEOTIDE SEQUENCE [LARGE SCALE GENOMIC DNA]</scope>
    <source>
        <strain evidence="3 4">MAH-29</strain>
    </source>
</reference>